<evidence type="ECO:0008006" key="8">
    <source>
        <dbReference type="Google" id="ProtNLM"/>
    </source>
</evidence>
<keyword evidence="7" id="KW-1185">Reference proteome</keyword>
<feature type="transmembrane region" description="Helical" evidence="5">
    <location>
        <begin position="87"/>
        <end position="106"/>
    </location>
</feature>
<reference evidence="6" key="1">
    <citation type="journal article" date="2020" name="Stud. Mycol.">
        <title>101 Dothideomycetes genomes: a test case for predicting lifestyles and emergence of pathogens.</title>
        <authorList>
            <person name="Haridas S."/>
            <person name="Albert R."/>
            <person name="Binder M."/>
            <person name="Bloem J."/>
            <person name="Labutti K."/>
            <person name="Salamov A."/>
            <person name="Andreopoulos B."/>
            <person name="Baker S."/>
            <person name="Barry K."/>
            <person name="Bills G."/>
            <person name="Bluhm B."/>
            <person name="Cannon C."/>
            <person name="Castanera R."/>
            <person name="Culley D."/>
            <person name="Daum C."/>
            <person name="Ezra D."/>
            <person name="Gonzalez J."/>
            <person name="Henrissat B."/>
            <person name="Kuo A."/>
            <person name="Liang C."/>
            <person name="Lipzen A."/>
            <person name="Lutzoni F."/>
            <person name="Magnuson J."/>
            <person name="Mondo S."/>
            <person name="Nolan M."/>
            <person name="Ohm R."/>
            <person name="Pangilinan J."/>
            <person name="Park H.-J."/>
            <person name="Ramirez L."/>
            <person name="Alfaro M."/>
            <person name="Sun H."/>
            <person name="Tritt A."/>
            <person name="Yoshinaga Y."/>
            <person name="Zwiers L.-H."/>
            <person name="Turgeon B."/>
            <person name="Goodwin S."/>
            <person name="Spatafora J."/>
            <person name="Crous P."/>
            <person name="Grigoriev I."/>
        </authorList>
    </citation>
    <scope>NUCLEOTIDE SEQUENCE</scope>
    <source>
        <strain evidence="6">CBS 262.69</strain>
    </source>
</reference>
<protein>
    <recommendedName>
        <fullName evidence="8">Peptidase S54 rhomboid domain-containing protein</fullName>
    </recommendedName>
</protein>
<organism evidence="6 7">
    <name type="scientific">Trichodelitschia bisporula</name>
    <dbReference type="NCBI Taxonomy" id="703511"/>
    <lineage>
        <taxon>Eukaryota</taxon>
        <taxon>Fungi</taxon>
        <taxon>Dikarya</taxon>
        <taxon>Ascomycota</taxon>
        <taxon>Pezizomycotina</taxon>
        <taxon>Dothideomycetes</taxon>
        <taxon>Dothideomycetes incertae sedis</taxon>
        <taxon>Phaeotrichales</taxon>
        <taxon>Phaeotrichaceae</taxon>
        <taxon>Trichodelitschia</taxon>
    </lineage>
</organism>
<dbReference type="AlphaFoldDB" id="A0A6G1HYK4"/>
<keyword evidence="4 5" id="KW-0472">Membrane</keyword>
<dbReference type="Proteomes" id="UP000799640">
    <property type="component" value="Unassembled WGS sequence"/>
</dbReference>
<sequence length="293" mass="32220">MITSGFNSAPVSKVLVFWVVASSIVASITDTKYYFYIQIVPHLWGWGQYWRLLAWQTCYTNSTEVLFAATTFYNLRIIERLWGSRKFASFLLLALPYTLLLPPLLLSLLRPLTLGHANYLPAGPTALLFALLAQYHAAIPASYQYRIGTSAAAADRTPSQQTTLPSPSQALNALRTQTITLSSKSLSYLIPLQLALSQFPHTILPAAVGWAVGYAYRNEVLPGTTWRVPGWMVGQEAKSGHGRGGGARQMEILRRRLEGENAAGTPVEGGGEARRRPLARLLGEQFLGNTGVR</sequence>
<evidence type="ECO:0000256" key="2">
    <source>
        <dbReference type="ARBA" id="ARBA00022692"/>
    </source>
</evidence>
<evidence type="ECO:0000256" key="4">
    <source>
        <dbReference type="ARBA" id="ARBA00023136"/>
    </source>
</evidence>
<keyword evidence="2 5" id="KW-0812">Transmembrane</keyword>
<evidence type="ECO:0000313" key="7">
    <source>
        <dbReference type="Proteomes" id="UP000799640"/>
    </source>
</evidence>
<feature type="transmembrane region" description="Helical" evidence="5">
    <location>
        <begin position="12"/>
        <end position="29"/>
    </location>
</feature>
<dbReference type="GO" id="GO:0004252">
    <property type="term" value="F:serine-type endopeptidase activity"/>
    <property type="evidence" value="ECO:0007669"/>
    <property type="project" value="TreeGrafter"/>
</dbReference>
<gene>
    <name evidence="6" type="ORF">EJ06DRAFT_509928</name>
</gene>
<dbReference type="EMBL" id="ML996694">
    <property type="protein sequence ID" value="KAF2400946.1"/>
    <property type="molecule type" value="Genomic_DNA"/>
</dbReference>
<dbReference type="GO" id="GO:0016020">
    <property type="term" value="C:membrane"/>
    <property type="evidence" value="ECO:0007669"/>
    <property type="project" value="UniProtKB-SubCell"/>
</dbReference>
<evidence type="ECO:0000313" key="6">
    <source>
        <dbReference type="EMBL" id="KAF2400946.1"/>
    </source>
</evidence>
<evidence type="ECO:0000256" key="5">
    <source>
        <dbReference type="SAM" id="Phobius"/>
    </source>
</evidence>
<evidence type="ECO:0000256" key="3">
    <source>
        <dbReference type="ARBA" id="ARBA00022989"/>
    </source>
</evidence>
<dbReference type="PANTHER" id="PTHR43066">
    <property type="entry name" value="RHOMBOID-RELATED PROTEIN"/>
    <property type="match status" value="1"/>
</dbReference>
<accession>A0A6G1HYK4</accession>
<feature type="transmembrane region" description="Helical" evidence="5">
    <location>
        <begin position="49"/>
        <end position="75"/>
    </location>
</feature>
<evidence type="ECO:0000256" key="1">
    <source>
        <dbReference type="ARBA" id="ARBA00004141"/>
    </source>
</evidence>
<comment type="subcellular location">
    <subcellularLocation>
        <location evidence="1">Membrane</location>
        <topology evidence="1">Multi-pass membrane protein</topology>
    </subcellularLocation>
</comment>
<name>A0A6G1HYK4_9PEZI</name>
<feature type="transmembrane region" description="Helical" evidence="5">
    <location>
        <begin position="118"/>
        <end position="137"/>
    </location>
</feature>
<dbReference type="SUPFAM" id="SSF144091">
    <property type="entry name" value="Rhomboid-like"/>
    <property type="match status" value="1"/>
</dbReference>
<dbReference type="PANTHER" id="PTHR43066:SF21">
    <property type="entry name" value="UBIQUITIN-ASSOCIATED DOMAIN-CONTAINING PROTEIN 2"/>
    <property type="match status" value="1"/>
</dbReference>
<dbReference type="OrthoDB" id="272778at2759"/>
<keyword evidence="3 5" id="KW-1133">Transmembrane helix</keyword>
<proteinExistence type="predicted"/>
<dbReference type="InterPro" id="IPR035952">
    <property type="entry name" value="Rhomboid-like_sf"/>
</dbReference>